<gene>
    <name evidence="12" type="primary">tcrY</name>
    <name evidence="12" type="ORF">NCTC13079_01120</name>
</gene>
<evidence type="ECO:0000256" key="6">
    <source>
        <dbReference type="ARBA" id="ARBA00022692"/>
    </source>
</evidence>
<dbReference type="GO" id="GO:0000155">
    <property type="term" value="F:phosphorelay sensor kinase activity"/>
    <property type="evidence" value="ECO:0007669"/>
    <property type="project" value="InterPro"/>
</dbReference>
<dbReference type="InterPro" id="IPR036890">
    <property type="entry name" value="HATPase_C_sf"/>
</dbReference>
<evidence type="ECO:0000256" key="10">
    <source>
        <dbReference type="ARBA" id="ARBA00023136"/>
    </source>
</evidence>
<dbReference type="PANTHER" id="PTHR45436">
    <property type="entry name" value="SENSOR HISTIDINE KINASE YKOH"/>
    <property type="match status" value="1"/>
</dbReference>
<dbReference type="InterPro" id="IPR004358">
    <property type="entry name" value="Sig_transdc_His_kin-like_C"/>
</dbReference>
<dbReference type="InterPro" id="IPR003661">
    <property type="entry name" value="HisK_dim/P_dom"/>
</dbReference>
<dbReference type="CDD" id="cd00082">
    <property type="entry name" value="HisKA"/>
    <property type="match status" value="1"/>
</dbReference>
<dbReference type="Gene3D" id="1.10.287.130">
    <property type="match status" value="1"/>
</dbReference>
<dbReference type="CDD" id="cd00075">
    <property type="entry name" value="HATPase"/>
    <property type="match status" value="1"/>
</dbReference>
<evidence type="ECO:0000256" key="9">
    <source>
        <dbReference type="ARBA" id="ARBA00023012"/>
    </source>
</evidence>
<dbReference type="PRINTS" id="PR00344">
    <property type="entry name" value="BCTRLSENSOR"/>
</dbReference>
<protein>
    <recommendedName>
        <fullName evidence="3">histidine kinase</fullName>
        <ecNumber evidence="3">2.7.13.3</ecNumber>
    </recommendedName>
</protein>
<dbReference type="KEGG" id="piv:NCTC13079_01120"/>
<dbReference type="PANTHER" id="PTHR45436:SF5">
    <property type="entry name" value="SENSOR HISTIDINE KINASE TRCS"/>
    <property type="match status" value="1"/>
</dbReference>
<evidence type="ECO:0000256" key="7">
    <source>
        <dbReference type="ARBA" id="ARBA00022777"/>
    </source>
</evidence>
<dbReference type="OrthoDB" id="9773956at2"/>
<reference evidence="12 13" key="1">
    <citation type="submission" date="2018-12" db="EMBL/GenBank/DDBJ databases">
        <authorList>
            <consortium name="Pathogen Informatics"/>
        </authorList>
    </citation>
    <scope>NUCLEOTIDE SEQUENCE [LARGE SCALE GENOMIC DNA]</scope>
    <source>
        <strain evidence="12 13">NCTC13079</strain>
    </source>
</reference>
<comment type="subcellular location">
    <subcellularLocation>
        <location evidence="2">Membrane</location>
    </subcellularLocation>
</comment>
<organism evidence="12 13">
    <name type="scientific">Aedoeadaptatus ivorii</name>
    <dbReference type="NCBI Taxonomy" id="54006"/>
    <lineage>
        <taxon>Bacteria</taxon>
        <taxon>Bacillati</taxon>
        <taxon>Bacillota</taxon>
        <taxon>Tissierellia</taxon>
        <taxon>Tissierellales</taxon>
        <taxon>Peptoniphilaceae</taxon>
        <taxon>Aedoeadaptatus</taxon>
    </lineage>
</organism>
<dbReference type="Pfam" id="PF00512">
    <property type="entry name" value="HisKA"/>
    <property type="match status" value="1"/>
</dbReference>
<dbReference type="GO" id="GO:0005886">
    <property type="term" value="C:plasma membrane"/>
    <property type="evidence" value="ECO:0007669"/>
    <property type="project" value="TreeGrafter"/>
</dbReference>
<dbReference type="Gene3D" id="3.30.565.10">
    <property type="entry name" value="Histidine kinase-like ATPase, C-terminal domain"/>
    <property type="match status" value="1"/>
</dbReference>
<dbReference type="PROSITE" id="PS50109">
    <property type="entry name" value="HIS_KIN"/>
    <property type="match status" value="1"/>
</dbReference>
<dbReference type="SUPFAM" id="SSF55874">
    <property type="entry name" value="ATPase domain of HSP90 chaperone/DNA topoisomerase II/histidine kinase"/>
    <property type="match status" value="1"/>
</dbReference>
<keyword evidence="6" id="KW-0812">Transmembrane</keyword>
<dbReference type="SUPFAM" id="SSF47384">
    <property type="entry name" value="Homodimeric domain of signal transducing histidine kinase"/>
    <property type="match status" value="1"/>
</dbReference>
<proteinExistence type="predicted"/>
<evidence type="ECO:0000259" key="11">
    <source>
        <dbReference type="PROSITE" id="PS50109"/>
    </source>
</evidence>
<keyword evidence="10" id="KW-0472">Membrane</keyword>
<dbReference type="AlphaFoldDB" id="A0A3S4YL77"/>
<evidence type="ECO:0000256" key="5">
    <source>
        <dbReference type="ARBA" id="ARBA00022679"/>
    </source>
</evidence>
<evidence type="ECO:0000256" key="1">
    <source>
        <dbReference type="ARBA" id="ARBA00000085"/>
    </source>
</evidence>
<dbReference type="InterPro" id="IPR050428">
    <property type="entry name" value="TCS_sensor_his_kinase"/>
</dbReference>
<keyword evidence="5 12" id="KW-0808">Transferase</keyword>
<dbReference type="InterPro" id="IPR036097">
    <property type="entry name" value="HisK_dim/P_sf"/>
</dbReference>
<evidence type="ECO:0000256" key="2">
    <source>
        <dbReference type="ARBA" id="ARBA00004370"/>
    </source>
</evidence>
<evidence type="ECO:0000256" key="3">
    <source>
        <dbReference type="ARBA" id="ARBA00012438"/>
    </source>
</evidence>
<evidence type="ECO:0000256" key="4">
    <source>
        <dbReference type="ARBA" id="ARBA00022553"/>
    </source>
</evidence>
<evidence type="ECO:0000313" key="13">
    <source>
        <dbReference type="Proteomes" id="UP000269544"/>
    </source>
</evidence>
<dbReference type="Pfam" id="PF02518">
    <property type="entry name" value="HATPase_c"/>
    <property type="match status" value="1"/>
</dbReference>
<dbReference type="InterPro" id="IPR005467">
    <property type="entry name" value="His_kinase_dom"/>
</dbReference>
<comment type="catalytic activity">
    <reaction evidence="1">
        <text>ATP + protein L-histidine = ADP + protein N-phospho-L-histidine.</text>
        <dbReference type="EC" id="2.7.13.3"/>
    </reaction>
</comment>
<evidence type="ECO:0000313" key="12">
    <source>
        <dbReference type="EMBL" id="VEJ35931.1"/>
    </source>
</evidence>
<keyword evidence="13" id="KW-1185">Reference proteome</keyword>
<dbReference type="SMART" id="SM00388">
    <property type="entry name" value="HisKA"/>
    <property type="match status" value="1"/>
</dbReference>
<feature type="domain" description="Histidine kinase" evidence="11">
    <location>
        <begin position="83"/>
        <end position="282"/>
    </location>
</feature>
<accession>A0A3S4YL77</accession>
<dbReference type="EMBL" id="LR134523">
    <property type="protein sequence ID" value="VEJ35931.1"/>
    <property type="molecule type" value="Genomic_DNA"/>
</dbReference>
<dbReference type="EC" id="2.7.13.3" evidence="3"/>
<dbReference type="RefSeq" id="WP_126465681.1">
    <property type="nucleotide sequence ID" value="NZ_JAUSWF010000003.1"/>
</dbReference>
<dbReference type="Proteomes" id="UP000269544">
    <property type="component" value="Chromosome"/>
</dbReference>
<dbReference type="SMART" id="SM00387">
    <property type="entry name" value="HATPase_c"/>
    <property type="match status" value="1"/>
</dbReference>
<keyword evidence="4" id="KW-0597">Phosphoprotein</keyword>
<dbReference type="InterPro" id="IPR003594">
    <property type="entry name" value="HATPase_dom"/>
</dbReference>
<name>A0A3S4YL77_9FIRM</name>
<keyword evidence="7 12" id="KW-0418">Kinase</keyword>
<keyword evidence="9" id="KW-0902">Two-component regulatory system</keyword>
<sequence length="286" mass="31649">MVVFLWGASLVCLYIYLERRKRNRIAQLLSSVEGMNRGRYRAEMAQDDFSILEDEILKLFIEAVEAREETQSLAKRQAQNVEDIAHQIKTPIAGILLQLERRGNADESEGLYRQLLRLNTLADDLLKLASLDAGGGMVRAPFPLAEAAAYAKEIVEDMLDARHIACAIDMGEEVVVGDFYWISEALINLLKNAAFQTGCSRIAITSASNPLYTSIAVEDDGGGIPAAERKKIFRRFYKSPDSDGFGLGLAMAKKIAEENGGELEVEEGAAGARFVMKFYRVTEKSS</sequence>
<evidence type="ECO:0000256" key="8">
    <source>
        <dbReference type="ARBA" id="ARBA00022989"/>
    </source>
</evidence>
<keyword evidence="8" id="KW-1133">Transmembrane helix</keyword>